<dbReference type="AlphaFoldDB" id="A0A085LMJ5"/>
<evidence type="ECO:0000313" key="2">
    <source>
        <dbReference type="Proteomes" id="UP000030764"/>
    </source>
</evidence>
<keyword evidence="2" id="KW-1185">Reference proteome</keyword>
<gene>
    <name evidence="1" type="ORF">M513_12939</name>
</gene>
<sequence>MAEADCEATNPTEAFRYSNGSFREPSWRASYHYDFDFDLQLLKRILRADLEESGYQSALTRSQNSQYGTGWLYHDSESIASNLCTFTLLKAVLSIRSAVEPFERGLIFAKTVESSRNAT</sequence>
<dbReference type="EMBL" id="KL363388">
    <property type="protein sequence ID" value="KFD46191.1"/>
    <property type="molecule type" value="Genomic_DNA"/>
</dbReference>
<reference evidence="1 2" key="1">
    <citation type="journal article" date="2014" name="Nat. Genet.">
        <title>Genome and transcriptome of the porcine whipworm Trichuris suis.</title>
        <authorList>
            <person name="Jex A.R."/>
            <person name="Nejsum P."/>
            <person name="Schwarz E.M."/>
            <person name="Hu L."/>
            <person name="Young N.D."/>
            <person name="Hall R.S."/>
            <person name="Korhonen P.K."/>
            <person name="Liao S."/>
            <person name="Thamsborg S."/>
            <person name="Xia J."/>
            <person name="Xu P."/>
            <person name="Wang S."/>
            <person name="Scheerlinck J.P."/>
            <person name="Hofmann A."/>
            <person name="Sternberg P.W."/>
            <person name="Wang J."/>
            <person name="Gasser R.B."/>
        </authorList>
    </citation>
    <scope>NUCLEOTIDE SEQUENCE [LARGE SCALE GENOMIC DNA]</scope>
    <source>
        <strain evidence="1">DCEP-RM93M</strain>
    </source>
</reference>
<name>A0A085LMJ5_9BILA</name>
<accession>A0A085LMJ5</accession>
<organism evidence="1 2">
    <name type="scientific">Trichuris suis</name>
    <name type="common">pig whipworm</name>
    <dbReference type="NCBI Taxonomy" id="68888"/>
    <lineage>
        <taxon>Eukaryota</taxon>
        <taxon>Metazoa</taxon>
        <taxon>Ecdysozoa</taxon>
        <taxon>Nematoda</taxon>
        <taxon>Enoplea</taxon>
        <taxon>Dorylaimia</taxon>
        <taxon>Trichinellida</taxon>
        <taxon>Trichuridae</taxon>
        <taxon>Trichuris</taxon>
    </lineage>
</organism>
<proteinExistence type="predicted"/>
<protein>
    <submittedName>
        <fullName evidence="1">Uncharacterized protein</fullName>
    </submittedName>
</protein>
<dbReference type="Proteomes" id="UP000030764">
    <property type="component" value="Unassembled WGS sequence"/>
</dbReference>
<evidence type="ECO:0000313" key="1">
    <source>
        <dbReference type="EMBL" id="KFD46191.1"/>
    </source>
</evidence>